<dbReference type="Proteomes" id="UP000271889">
    <property type="component" value="Unassembled WGS sequence"/>
</dbReference>
<keyword evidence="7" id="KW-1185">Reference proteome</keyword>
<evidence type="ECO:0000256" key="1">
    <source>
        <dbReference type="ARBA" id="ARBA00004141"/>
    </source>
</evidence>
<proteinExistence type="predicted"/>
<feature type="transmembrane region" description="Helical" evidence="5">
    <location>
        <begin position="104"/>
        <end position="125"/>
    </location>
</feature>
<evidence type="ECO:0000256" key="3">
    <source>
        <dbReference type="ARBA" id="ARBA00022989"/>
    </source>
</evidence>
<dbReference type="SMART" id="SM01417">
    <property type="entry name" value="Solute_trans_a"/>
    <property type="match status" value="1"/>
</dbReference>
<dbReference type="GO" id="GO:0016020">
    <property type="term" value="C:membrane"/>
    <property type="evidence" value="ECO:0007669"/>
    <property type="project" value="UniProtKB-SubCell"/>
</dbReference>
<evidence type="ECO:0000313" key="7">
    <source>
        <dbReference type="Proteomes" id="UP000271889"/>
    </source>
</evidence>
<accession>A0A3P6QJG9</accession>
<reference evidence="6 7" key="1">
    <citation type="submission" date="2018-11" db="EMBL/GenBank/DDBJ databases">
        <authorList>
            <consortium name="Pathogen Informatics"/>
        </authorList>
    </citation>
    <scope>NUCLEOTIDE SEQUENCE [LARGE SCALE GENOMIC DNA]</scope>
</reference>
<keyword evidence="3 5" id="KW-1133">Transmembrane helix</keyword>
<feature type="transmembrane region" description="Helical" evidence="5">
    <location>
        <begin position="203"/>
        <end position="226"/>
    </location>
</feature>
<evidence type="ECO:0000256" key="4">
    <source>
        <dbReference type="ARBA" id="ARBA00023136"/>
    </source>
</evidence>
<feature type="transmembrane region" description="Helical" evidence="5">
    <location>
        <begin position="39"/>
        <end position="66"/>
    </location>
</feature>
<dbReference type="OrthoDB" id="5832279at2759"/>
<sequence length="236" mass="27074">MEIVKTFIISYNSTFDDLPLPETQIWLQDQKFISGIDPFYGALLALAFLFTLLTVLLSFVQLYYIVKYIGNHRIKTNFYFLVFMFPIAAVCNVSGMFIPRAAVFLYAFALVYLSVCLFAAISLLFNIFGGRKQMSDYCMKRNIPISFRITPLCCLSCLPYVPCTERNLQRIEWLVFQTPVLRTIIEVNSVVVFMELGHRSCRWFMLSQVVGIISLVVAFYGCYIMIPLAKVRSSGN</sequence>
<comment type="subcellular location">
    <subcellularLocation>
        <location evidence="1">Membrane</location>
        <topology evidence="1">Multi-pass membrane protein</topology>
    </subcellularLocation>
</comment>
<dbReference type="AlphaFoldDB" id="A0A3P6QJG9"/>
<evidence type="ECO:0000256" key="2">
    <source>
        <dbReference type="ARBA" id="ARBA00022692"/>
    </source>
</evidence>
<feature type="transmembrane region" description="Helical" evidence="5">
    <location>
        <begin position="78"/>
        <end position="98"/>
    </location>
</feature>
<organism evidence="6 7">
    <name type="scientific">Cylicostephanus goldi</name>
    <name type="common">Nematode worm</name>
    <dbReference type="NCBI Taxonomy" id="71465"/>
    <lineage>
        <taxon>Eukaryota</taxon>
        <taxon>Metazoa</taxon>
        <taxon>Ecdysozoa</taxon>
        <taxon>Nematoda</taxon>
        <taxon>Chromadorea</taxon>
        <taxon>Rhabditida</taxon>
        <taxon>Rhabditina</taxon>
        <taxon>Rhabditomorpha</taxon>
        <taxon>Strongyloidea</taxon>
        <taxon>Strongylidae</taxon>
        <taxon>Cylicostephanus</taxon>
    </lineage>
</organism>
<protein>
    <submittedName>
        <fullName evidence="6">Uncharacterized protein</fullName>
    </submittedName>
</protein>
<evidence type="ECO:0000313" key="6">
    <source>
        <dbReference type="EMBL" id="VDK40495.1"/>
    </source>
</evidence>
<dbReference type="EMBL" id="UYRV01000032">
    <property type="protein sequence ID" value="VDK40495.1"/>
    <property type="molecule type" value="Genomic_DNA"/>
</dbReference>
<dbReference type="PANTHER" id="PTHR23423">
    <property type="entry name" value="ORGANIC SOLUTE TRANSPORTER-RELATED"/>
    <property type="match status" value="1"/>
</dbReference>
<name>A0A3P6QJG9_CYLGO</name>
<dbReference type="InterPro" id="IPR005178">
    <property type="entry name" value="Ostalpha/TMEM184C"/>
</dbReference>
<evidence type="ECO:0000256" key="5">
    <source>
        <dbReference type="SAM" id="Phobius"/>
    </source>
</evidence>
<keyword evidence="4 5" id="KW-0472">Membrane</keyword>
<gene>
    <name evidence="6" type="ORF">CGOC_LOCUS45</name>
</gene>
<dbReference type="Pfam" id="PF03619">
    <property type="entry name" value="Solute_trans_a"/>
    <property type="match status" value="1"/>
</dbReference>
<keyword evidence="2 5" id="KW-0812">Transmembrane</keyword>